<reference evidence="3" key="2">
    <citation type="journal article" date="2023" name="BMC Genomics">
        <title>Pest status, molecular evolution, and epigenetic factors derived from the genome assembly of Frankliniella fusca, a thysanopteran phytovirus vector.</title>
        <authorList>
            <person name="Catto M.A."/>
            <person name="Labadie P.E."/>
            <person name="Jacobson A.L."/>
            <person name="Kennedy G.G."/>
            <person name="Srinivasan R."/>
            <person name="Hunt B.G."/>
        </authorList>
    </citation>
    <scope>NUCLEOTIDE SEQUENCE</scope>
    <source>
        <strain evidence="3">PL_HMW_Pooled</strain>
    </source>
</reference>
<dbReference type="AlphaFoldDB" id="A0AAE1HAR5"/>
<protein>
    <submittedName>
        <fullName evidence="3">CASP8-associated protein 2</fullName>
    </submittedName>
</protein>
<feature type="compositionally biased region" description="Basic and acidic residues" evidence="2">
    <location>
        <begin position="394"/>
        <end position="408"/>
    </location>
</feature>
<feature type="compositionally biased region" description="Acidic residues" evidence="2">
    <location>
        <begin position="613"/>
        <end position="625"/>
    </location>
</feature>
<dbReference type="EMBL" id="JAHWGI010000807">
    <property type="protein sequence ID" value="KAK3917937.1"/>
    <property type="molecule type" value="Genomic_DNA"/>
</dbReference>
<feature type="region of interest" description="Disordered" evidence="2">
    <location>
        <begin position="303"/>
        <end position="506"/>
    </location>
</feature>
<dbReference type="Proteomes" id="UP001219518">
    <property type="component" value="Unassembled WGS sequence"/>
</dbReference>
<feature type="compositionally biased region" description="Polar residues" evidence="2">
    <location>
        <begin position="111"/>
        <end position="128"/>
    </location>
</feature>
<name>A0AAE1HAR5_9NEOP</name>
<feature type="compositionally biased region" description="Basic and acidic residues" evidence="2">
    <location>
        <begin position="332"/>
        <end position="357"/>
    </location>
</feature>
<feature type="compositionally biased region" description="Basic and acidic residues" evidence="2">
    <location>
        <begin position="449"/>
        <end position="460"/>
    </location>
</feature>
<feature type="coiled-coil region" evidence="1">
    <location>
        <begin position="30"/>
        <end position="103"/>
    </location>
</feature>
<feature type="compositionally biased region" description="Low complexity" evidence="2">
    <location>
        <begin position="461"/>
        <end position="473"/>
    </location>
</feature>
<feature type="region of interest" description="Disordered" evidence="2">
    <location>
        <begin position="177"/>
        <end position="275"/>
    </location>
</feature>
<evidence type="ECO:0000313" key="3">
    <source>
        <dbReference type="EMBL" id="KAK3917937.1"/>
    </source>
</evidence>
<evidence type="ECO:0000256" key="2">
    <source>
        <dbReference type="SAM" id="MobiDB-lite"/>
    </source>
</evidence>
<reference evidence="3" key="1">
    <citation type="submission" date="2021-07" db="EMBL/GenBank/DDBJ databases">
        <authorList>
            <person name="Catto M.A."/>
            <person name="Jacobson A."/>
            <person name="Kennedy G."/>
            <person name="Labadie P."/>
            <person name="Hunt B.G."/>
            <person name="Srinivasan R."/>
        </authorList>
    </citation>
    <scope>NUCLEOTIDE SEQUENCE</scope>
    <source>
        <strain evidence="3">PL_HMW_Pooled</strain>
        <tissue evidence="3">Head</tissue>
    </source>
</reference>
<comment type="caution">
    <text evidence="3">The sequence shown here is derived from an EMBL/GenBank/DDBJ whole genome shotgun (WGS) entry which is preliminary data.</text>
</comment>
<evidence type="ECO:0000256" key="1">
    <source>
        <dbReference type="SAM" id="Coils"/>
    </source>
</evidence>
<proteinExistence type="predicted"/>
<organism evidence="3 4">
    <name type="scientific">Frankliniella fusca</name>
    <dbReference type="NCBI Taxonomy" id="407009"/>
    <lineage>
        <taxon>Eukaryota</taxon>
        <taxon>Metazoa</taxon>
        <taxon>Ecdysozoa</taxon>
        <taxon>Arthropoda</taxon>
        <taxon>Hexapoda</taxon>
        <taxon>Insecta</taxon>
        <taxon>Pterygota</taxon>
        <taxon>Neoptera</taxon>
        <taxon>Paraneoptera</taxon>
        <taxon>Thysanoptera</taxon>
        <taxon>Terebrantia</taxon>
        <taxon>Thripoidea</taxon>
        <taxon>Thripidae</taxon>
        <taxon>Frankliniella</taxon>
    </lineage>
</organism>
<feature type="compositionally biased region" description="Polar residues" evidence="2">
    <location>
        <begin position="264"/>
        <end position="275"/>
    </location>
</feature>
<sequence length="655" mass="73610">MSVTPTPSDGFDDFDIYADLPAEDRCPEKAKEVCEDYENMKLELKKVQSELKQSQGLNEKLKSLNKELSHNISVLFKTASAEIKRKDDKIAELHRELDDLAFRRKARRKNGNQPSLSGKNLINETFTKQVPEYPTHQSSTSSKNLYSVTAKVNVDNSEDVSTPVVESKCAVPICVEEGSSDKSETSLKSSEEFPISSGEANEPEICSDLQISFQPPLPSEAPKPPPPLPLTSPPPTPIKIRSPTNVCSERVHSQPVQISHEESTTSNPCESKNKLGWSNENLLIQCPFKPRRRAKTVVLQPIDPLDDSHSHAEPRLDVNSKLGSSEASSKILDPKLKKTPLHKTDSYENRLAYDSRSHHSQRSVYGSRHLSSVKSLSHLPERRSPSELLSGRSGRIERLSHPDKIRVRLRDRRSRSLSPLRRRTKQDGYRTRNGQYCETSRRCSQRVQTMKDERYFEQGKTKSVPVKSKPSSGSEKEKQNTKSRSNSRKMADLFGESSPEPEEKNSMCLARISTNCGPEKRIADSTKAREKEGMIVIKHKPRSMICLSNSDGSSPTPIVIVSKSPKCPTPESKETVTSSIPKQSSSSYLPNNVTRPLYFREKESRKRCISDDSNQECEFSVDSDESSVKPDSDETYLPSKSSKSLTRPQTVKRKR</sequence>
<gene>
    <name evidence="3" type="ORF">KUF71_007359</name>
</gene>
<keyword evidence="4" id="KW-1185">Reference proteome</keyword>
<feature type="compositionally biased region" description="Basic and acidic residues" evidence="2">
    <location>
        <begin position="598"/>
        <end position="610"/>
    </location>
</feature>
<feature type="compositionally biased region" description="Pro residues" evidence="2">
    <location>
        <begin position="215"/>
        <end position="237"/>
    </location>
</feature>
<feature type="region of interest" description="Disordered" evidence="2">
    <location>
        <begin position="563"/>
        <end position="655"/>
    </location>
</feature>
<keyword evidence="1" id="KW-0175">Coiled coil</keyword>
<feature type="compositionally biased region" description="Basic residues" evidence="2">
    <location>
        <begin position="409"/>
        <end position="424"/>
    </location>
</feature>
<accession>A0AAE1HAR5</accession>
<feature type="region of interest" description="Disordered" evidence="2">
    <location>
        <begin position="104"/>
        <end position="143"/>
    </location>
</feature>
<feature type="compositionally biased region" description="Basic and acidic residues" evidence="2">
    <location>
        <begin position="179"/>
        <end position="191"/>
    </location>
</feature>
<feature type="compositionally biased region" description="Polar residues" evidence="2">
    <location>
        <begin position="638"/>
        <end position="649"/>
    </location>
</feature>
<feature type="compositionally biased region" description="Polar residues" evidence="2">
    <location>
        <begin position="575"/>
        <end position="594"/>
    </location>
</feature>
<evidence type="ECO:0000313" key="4">
    <source>
        <dbReference type="Proteomes" id="UP001219518"/>
    </source>
</evidence>
<feature type="compositionally biased region" description="Basic and acidic residues" evidence="2">
    <location>
        <begin position="306"/>
        <end position="318"/>
    </location>
</feature>